<keyword evidence="2" id="KW-1185">Reference proteome</keyword>
<organism evidence="1 2">
    <name type="scientific">Clohesyomyces aquaticus</name>
    <dbReference type="NCBI Taxonomy" id="1231657"/>
    <lineage>
        <taxon>Eukaryota</taxon>
        <taxon>Fungi</taxon>
        <taxon>Dikarya</taxon>
        <taxon>Ascomycota</taxon>
        <taxon>Pezizomycotina</taxon>
        <taxon>Dothideomycetes</taxon>
        <taxon>Pleosporomycetidae</taxon>
        <taxon>Pleosporales</taxon>
        <taxon>Lindgomycetaceae</taxon>
        <taxon>Clohesyomyces</taxon>
    </lineage>
</organism>
<evidence type="ECO:0000313" key="1">
    <source>
        <dbReference type="EMBL" id="ORY11608.1"/>
    </source>
</evidence>
<proteinExistence type="predicted"/>
<reference evidence="1 2" key="1">
    <citation type="submission" date="2016-07" db="EMBL/GenBank/DDBJ databases">
        <title>Pervasive Adenine N6-methylation of Active Genes in Fungi.</title>
        <authorList>
            <consortium name="DOE Joint Genome Institute"/>
            <person name="Mondo S.J."/>
            <person name="Dannebaum R.O."/>
            <person name="Kuo R.C."/>
            <person name="Labutti K."/>
            <person name="Haridas S."/>
            <person name="Kuo A."/>
            <person name="Salamov A."/>
            <person name="Ahrendt S.R."/>
            <person name="Lipzen A."/>
            <person name="Sullivan W."/>
            <person name="Andreopoulos W.B."/>
            <person name="Clum A."/>
            <person name="Lindquist E."/>
            <person name="Daum C."/>
            <person name="Ramamoorthy G.K."/>
            <person name="Gryganskyi A."/>
            <person name="Culley D."/>
            <person name="Magnuson J.K."/>
            <person name="James T.Y."/>
            <person name="O'Malley M.A."/>
            <person name="Stajich J.E."/>
            <person name="Spatafora J.W."/>
            <person name="Visel A."/>
            <person name="Grigoriev I.V."/>
        </authorList>
    </citation>
    <scope>NUCLEOTIDE SEQUENCE [LARGE SCALE GENOMIC DNA]</scope>
    <source>
        <strain evidence="1 2">CBS 115471</strain>
    </source>
</reference>
<gene>
    <name evidence="1" type="ORF">BCR34DRAFT_317886</name>
</gene>
<dbReference type="AlphaFoldDB" id="A0A1Y1ZN06"/>
<dbReference type="Proteomes" id="UP000193144">
    <property type="component" value="Unassembled WGS sequence"/>
</dbReference>
<comment type="caution">
    <text evidence="1">The sequence shown here is derived from an EMBL/GenBank/DDBJ whole genome shotgun (WGS) entry which is preliminary data.</text>
</comment>
<sequence length="181" mass="20413">MPLPVVCRRRLCRVWCAVVRYSTCESAWPSTPCNPSNLNEERYRWERQQGRAELPGLGASRLQIAVSHAAAVRPGPPTAVSLYIERYTYPYTCPYLQKNLDRRPQAAARRASARRAVGFSQAPRCGMQQLRAHLGGASWHACARWTSVSVSSCCHSHGYQRKRHLTSVFDRAAHGLCHRPL</sequence>
<dbReference type="EMBL" id="MCFA01000059">
    <property type="protein sequence ID" value="ORY11608.1"/>
    <property type="molecule type" value="Genomic_DNA"/>
</dbReference>
<protein>
    <submittedName>
        <fullName evidence="1">Uncharacterized protein</fullName>
    </submittedName>
</protein>
<name>A0A1Y1ZN06_9PLEO</name>
<evidence type="ECO:0000313" key="2">
    <source>
        <dbReference type="Proteomes" id="UP000193144"/>
    </source>
</evidence>
<accession>A0A1Y1ZN06</accession>